<dbReference type="AlphaFoldDB" id="A0A7V2ZKE0"/>
<keyword evidence="5" id="KW-0812">Transmembrane</keyword>
<dbReference type="PROSITE" id="PS51007">
    <property type="entry name" value="CYTC"/>
    <property type="match status" value="1"/>
</dbReference>
<feature type="transmembrane region" description="Helical" evidence="5">
    <location>
        <begin position="6"/>
        <end position="24"/>
    </location>
</feature>
<keyword evidence="1 4" id="KW-0349">Heme</keyword>
<evidence type="ECO:0000313" key="7">
    <source>
        <dbReference type="EMBL" id="HFI91572.1"/>
    </source>
</evidence>
<dbReference type="GO" id="GO:0009055">
    <property type="term" value="F:electron transfer activity"/>
    <property type="evidence" value="ECO:0007669"/>
    <property type="project" value="InterPro"/>
</dbReference>
<dbReference type="GO" id="GO:0046872">
    <property type="term" value="F:metal ion binding"/>
    <property type="evidence" value="ECO:0007669"/>
    <property type="project" value="UniProtKB-KW"/>
</dbReference>
<comment type="caution">
    <text evidence="7">The sequence shown here is derived from an EMBL/GenBank/DDBJ whole genome shotgun (WGS) entry which is preliminary data.</text>
</comment>
<dbReference type="GO" id="GO:0020037">
    <property type="term" value="F:heme binding"/>
    <property type="evidence" value="ECO:0007669"/>
    <property type="project" value="InterPro"/>
</dbReference>
<keyword evidence="5" id="KW-1133">Transmembrane helix</keyword>
<reference evidence="7" key="1">
    <citation type="journal article" date="2020" name="mSystems">
        <title>Genome- and Community-Level Interaction Insights into Carbon Utilization and Element Cycling Functions of Hydrothermarchaeota in Hydrothermal Sediment.</title>
        <authorList>
            <person name="Zhou Z."/>
            <person name="Liu Y."/>
            <person name="Xu W."/>
            <person name="Pan J."/>
            <person name="Luo Z.H."/>
            <person name="Li M."/>
        </authorList>
    </citation>
    <scope>NUCLEOTIDE SEQUENCE [LARGE SCALE GENOMIC DNA]</scope>
    <source>
        <strain evidence="7">SpSt-479</strain>
    </source>
</reference>
<keyword evidence="5" id="KW-0472">Membrane</keyword>
<keyword evidence="2 4" id="KW-0479">Metal-binding</keyword>
<proteinExistence type="predicted"/>
<feature type="domain" description="Cytochrome c" evidence="6">
    <location>
        <begin position="27"/>
        <end position="111"/>
    </location>
</feature>
<sequence length="115" mass="12742">MKNILTYLSIIIAIVALYGFAFAISSNDDPAGKKIFVDQKCNMCHTVKSVGIESKKADATDLSNVGAELKSDELTKYLKKELKLNGKDHKTAFKGSDEELKKLVEWLSTLKTESK</sequence>
<gene>
    <name evidence="7" type="ORF">ENS31_08615</name>
</gene>
<name>A0A7V2ZKE0_9BACT</name>
<keyword evidence="3 4" id="KW-0408">Iron</keyword>
<dbReference type="SUPFAM" id="SSF46626">
    <property type="entry name" value="Cytochrome c"/>
    <property type="match status" value="1"/>
</dbReference>
<evidence type="ECO:0000256" key="2">
    <source>
        <dbReference type="ARBA" id="ARBA00022723"/>
    </source>
</evidence>
<dbReference type="EMBL" id="DSUJ01000008">
    <property type="protein sequence ID" value="HFI91572.1"/>
    <property type="molecule type" value="Genomic_DNA"/>
</dbReference>
<evidence type="ECO:0000256" key="1">
    <source>
        <dbReference type="ARBA" id="ARBA00022617"/>
    </source>
</evidence>
<dbReference type="InterPro" id="IPR009056">
    <property type="entry name" value="Cyt_c-like_dom"/>
</dbReference>
<accession>A0A7V2ZKE0</accession>
<dbReference type="Gene3D" id="1.10.760.10">
    <property type="entry name" value="Cytochrome c-like domain"/>
    <property type="match status" value="1"/>
</dbReference>
<dbReference type="InterPro" id="IPR036909">
    <property type="entry name" value="Cyt_c-like_dom_sf"/>
</dbReference>
<protein>
    <submittedName>
        <fullName evidence="7">Cytochrome c</fullName>
    </submittedName>
</protein>
<dbReference type="Pfam" id="PF00034">
    <property type="entry name" value="Cytochrom_C"/>
    <property type="match status" value="1"/>
</dbReference>
<evidence type="ECO:0000259" key="6">
    <source>
        <dbReference type="PROSITE" id="PS51007"/>
    </source>
</evidence>
<evidence type="ECO:0000256" key="3">
    <source>
        <dbReference type="ARBA" id="ARBA00023004"/>
    </source>
</evidence>
<evidence type="ECO:0000256" key="4">
    <source>
        <dbReference type="PROSITE-ProRule" id="PRU00433"/>
    </source>
</evidence>
<evidence type="ECO:0000256" key="5">
    <source>
        <dbReference type="SAM" id="Phobius"/>
    </source>
</evidence>
<organism evidence="7">
    <name type="scientific">Ignavibacterium album</name>
    <dbReference type="NCBI Taxonomy" id="591197"/>
    <lineage>
        <taxon>Bacteria</taxon>
        <taxon>Pseudomonadati</taxon>
        <taxon>Ignavibacteriota</taxon>
        <taxon>Ignavibacteria</taxon>
        <taxon>Ignavibacteriales</taxon>
        <taxon>Ignavibacteriaceae</taxon>
        <taxon>Ignavibacterium</taxon>
    </lineage>
</organism>